<dbReference type="InterPro" id="IPR036736">
    <property type="entry name" value="ACP-like_sf"/>
</dbReference>
<keyword evidence="2" id="KW-0597">Phosphoprotein</keyword>
<dbReference type="Gene3D" id="1.10.1200.10">
    <property type="entry name" value="ACP-like"/>
    <property type="match status" value="1"/>
</dbReference>
<dbReference type="NCBIfam" id="TIGR01746">
    <property type="entry name" value="Thioester-redct"/>
    <property type="match status" value="1"/>
</dbReference>
<dbReference type="SUPFAM" id="SSF47336">
    <property type="entry name" value="ACP-like"/>
    <property type="match status" value="1"/>
</dbReference>
<dbReference type="EMBL" id="NCWY01000017">
    <property type="protein sequence ID" value="PAK93556.1"/>
    <property type="molecule type" value="Genomic_DNA"/>
</dbReference>
<dbReference type="InterPro" id="IPR020845">
    <property type="entry name" value="AMP-binding_CS"/>
</dbReference>
<dbReference type="InterPro" id="IPR009081">
    <property type="entry name" value="PP-bd_ACP"/>
</dbReference>
<keyword evidence="1" id="KW-0596">Phosphopantetheine</keyword>
<protein>
    <recommendedName>
        <fullName evidence="3">Carrier domain-containing protein</fullName>
    </recommendedName>
</protein>
<dbReference type="Pfam" id="PF13193">
    <property type="entry name" value="AMP-binding_C"/>
    <property type="match status" value="1"/>
</dbReference>
<evidence type="ECO:0000256" key="1">
    <source>
        <dbReference type="ARBA" id="ARBA00022450"/>
    </source>
</evidence>
<reference evidence="4 5" key="1">
    <citation type="submission" date="2017-04" db="EMBL/GenBank/DDBJ databases">
        <title>Kefir bacterial isolates.</title>
        <authorList>
            <person name="Kim Y."/>
            <person name="Blasche S."/>
            <person name="Patil K.R."/>
        </authorList>
    </citation>
    <scope>NUCLEOTIDE SEQUENCE [LARGE SCALE GENOMIC DNA]</scope>
    <source>
        <strain evidence="4 5">OG2</strain>
    </source>
</reference>
<dbReference type="InterPro" id="IPR010080">
    <property type="entry name" value="Thioester_reductase-like_dom"/>
</dbReference>
<dbReference type="AlphaFoldDB" id="A0A269Z9G7"/>
<dbReference type="SUPFAM" id="SSF56801">
    <property type="entry name" value="Acetyl-CoA synthetase-like"/>
    <property type="match status" value="1"/>
</dbReference>
<dbReference type="PROSITE" id="PS50075">
    <property type="entry name" value="CARRIER"/>
    <property type="match status" value="1"/>
</dbReference>
<dbReference type="InterPro" id="IPR036291">
    <property type="entry name" value="NAD(P)-bd_dom_sf"/>
</dbReference>
<dbReference type="PROSITE" id="PS00455">
    <property type="entry name" value="AMP_BINDING"/>
    <property type="match status" value="1"/>
</dbReference>
<dbReference type="CDD" id="cd05235">
    <property type="entry name" value="SDR_e1"/>
    <property type="match status" value="1"/>
</dbReference>
<evidence type="ECO:0000259" key="3">
    <source>
        <dbReference type="PROSITE" id="PS50075"/>
    </source>
</evidence>
<dbReference type="SUPFAM" id="SSF51735">
    <property type="entry name" value="NAD(P)-binding Rossmann-fold domains"/>
    <property type="match status" value="1"/>
</dbReference>
<dbReference type="PANTHER" id="PTHR44845">
    <property type="entry name" value="CARRIER DOMAIN-CONTAINING PROTEIN"/>
    <property type="match status" value="1"/>
</dbReference>
<dbReference type="PANTHER" id="PTHR44845:SF6">
    <property type="entry name" value="BETA-ALANINE-ACTIVATING ENZYME"/>
    <property type="match status" value="1"/>
</dbReference>
<dbReference type="Gene3D" id="3.40.50.720">
    <property type="entry name" value="NAD(P)-binding Rossmann-like Domain"/>
    <property type="match status" value="1"/>
</dbReference>
<dbReference type="Pfam" id="PF07993">
    <property type="entry name" value="NAD_binding_4"/>
    <property type="match status" value="1"/>
</dbReference>
<dbReference type="Pfam" id="PF00501">
    <property type="entry name" value="AMP-binding"/>
    <property type="match status" value="1"/>
</dbReference>
<sequence>MITTRTYLCDRVDQMARFRPEAIAVVCGDLQLTYAQLAAQAADLADELAQHGLPLNGSVMVALPRGPEQIVAMLAIWRAGLAYLPIDHRDPPQRHNEIRRITGAVATLTLQHSTSTDAQAVTITPNIPVINATSAGSWQTEASEIAYVIFTSGSTGHPKGVAASHQALASLLDQLVTRYGITEEDRVLQFAASTFDTSIEQIGVSLAAGATLVLPETLWAPSEFHDKISQAGVTVMDLTPSYWREVVAHSADADVADQSIRLLILGGAAVSNRDLKAARSLYPRARVLNAYGLTETGITSCLSEVHDIGALDDGPAAVGFPLDGAGVRILDTHGTPVADGRAGDVAVSGRLALGTTHAGAGLDPLPSVKLDGHHFYLTGDTGFLDPRAGLFITGRADRQLKIRGYRVDPEEVENILRSHDAISDAAVLGDSEGTRLHAFYTVAPGRRDPGSQAARDHVSAALPAHAVPNTATVVDSLPQTAHGKTDYKALAAGLEALPAETPSTTIELDSAIEHAVAGIWTEVLGIARHQLGLSFFDAGGTSIAAAELVARTRSSLGIHVRFVRALIERLLRDPYFTSYCQAVAHARAGVLEAGSHPRTAMQADLQRSITLNGATPSPGPPVLEETSTILLTGATGFLGSHLLPRLLASTPARLACVVRAPSEEAARQRLRTAWETYGSAPDVRPEDEARIDIVLGDLAQPCLGLDEINFEGLTERTSLVVHSGGTVNFIYPYAQMKAANVDGTYELLRLAARHGIAFHYVSTMAVVAGHGVAGTRTISEDTPLDHLDQLGVGYAESKWVAEHLVQDAARAGLPVAIYRAADISGHSSRGTWNTTTEMCCMKRFIRDIGAIPHAELPMDYTPVDVFADALVHIATHEPATGQVYHLTNPHKAPISLLQQRLQARGNTIAEIPWADWVAQMIDLAVTNPEHPMTPFAPLFIDKCPSGQMSVAEMYLEDTFPAFTRTNVEQALAGTDITFPDVDAELIDRYLDFLERKEFL</sequence>
<dbReference type="Proteomes" id="UP000216867">
    <property type="component" value="Unassembled WGS sequence"/>
</dbReference>
<name>A0A269Z9G7_9MICO</name>
<evidence type="ECO:0000313" key="5">
    <source>
        <dbReference type="Proteomes" id="UP000216867"/>
    </source>
</evidence>
<dbReference type="InterPro" id="IPR042099">
    <property type="entry name" value="ANL_N_sf"/>
</dbReference>
<feature type="domain" description="Carrier" evidence="3">
    <location>
        <begin position="507"/>
        <end position="587"/>
    </location>
</feature>
<proteinExistence type="predicted"/>
<evidence type="ECO:0000313" key="4">
    <source>
        <dbReference type="EMBL" id="PAK93556.1"/>
    </source>
</evidence>
<dbReference type="RefSeq" id="WP_095376736.1">
    <property type="nucleotide sequence ID" value="NZ_JALXWU010000007.1"/>
</dbReference>
<dbReference type="InterPro" id="IPR013120">
    <property type="entry name" value="FAR_NAD-bd"/>
</dbReference>
<dbReference type="InterPro" id="IPR045851">
    <property type="entry name" value="AMP-bd_C_sf"/>
</dbReference>
<accession>A0A269Z9G7</accession>
<dbReference type="Gene3D" id="3.30.300.30">
    <property type="match status" value="1"/>
</dbReference>
<dbReference type="InterPro" id="IPR000873">
    <property type="entry name" value="AMP-dep_synth/lig_dom"/>
</dbReference>
<comment type="caution">
    <text evidence="4">The sequence shown here is derived from an EMBL/GenBank/DDBJ whole genome shotgun (WGS) entry which is preliminary data.</text>
</comment>
<gene>
    <name evidence="4" type="ORF">B8X04_15430</name>
</gene>
<organism evidence="4 5">
    <name type="scientific">Brevibacterium casei</name>
    <dbReference type="NCBI Taxonomy" id="33889"/>
    <lineage>
        <taxon>Bacteria</taxon>
        <taxon>Bacillati</taxon>
        <taxon>Actinomycetota</taxon>
        <taxon>Actinomycetes</taxon>
        <taxon>Micrococcales</taxon>
        <taxon>Brevibacteriaceae</taxon>
        <taxon>Brevibacterium</taxon>
    </lineage>
</organism>
<dbReference type="CDD" id="cd05930">
    <property type="entry name" value="A_NRPS"/>
    <property type="match status" value="1"/>
</dbReference>
<evidence type="ECO:0000256" key="2">
    <source>
        <dbReference type="ARBA" id="ARBA00022553"/>
    </source>
</evidence>
<dbReference type="InterPro" id="IPR025110">
    <property type="entry name" value="AMP-bd_C"/>
</dbReference>
<dbReference type="Gene3D" id="3.40.50.12780">
    <property type="entry name" value="N-terminal domain of ligase-like"/>
    <property type="match status" value="1"/>
</dbReference>
<dbReference type="Pfam" id="PF00550">
    <property type="entry name" value="PP-binding"/>
    <property type="match status" value="1"/>
</dbReference>